<evidence type="ECO:0000313" key="3">
    <source>
        <dbReference type="Proteomes" id="UP001176961"/>
    </source>
</evidence>
<feature type="region of interest" description="Disordered" evidence="1">
    <location>
        <begin position="52"/>
        <end position="89"/>
    </location>
</feature>
<reference evidence="2" key="1">
    <citation type="submission" date="2023-07" db="EMBL/GenBank/DDBJ databases">
        <authorList>
            <consortium name="CYATHOMIX"/>
        </authorList>
    </citation>
    <scope>NUCLEOTIDE SEQUENCE</scope>
    <source>
        <strain evidence="2">N/A</strain>
    </source>
</reference>
<proteinExistence type="predicted"/>
<name>A0AA36H5R7_CYLNA</name>
<feature type="compositionally biased region" description="Basic and acidic residues" evidence="1">
    <location>
        <begin position="52"/>
        <end position="63"/>
    </location>
</feature>
<protein>
    <submittedName>
        <fullName evidence="2">Uncharacterized protein</fullName>
    </submittedName>
</protein>
<comment type="caution">
    <text evidence="2">The sequence shown here is derived from an EMBL/GenBank/DDBJ whole genome shotgun (WGS) entry which is preliminary data.</text>
</comment>
<sequence length="464" mass="52181">MPTFGLLDDDDDDEYIGHEDLQFKRYAFPSVQPLDRVLSAALHTTLSRLFREKSQSPEKKDLHGGYSFSKKPDFSSPSSNIIETRSLERGSSPEEIAQYYIERARKHSEEEPKERVVVISNIRFPKKLPVVAAEDRIQEDHRAEINVDHHVKVVEPTTVGNAVTSPNAATSKLPNSLEECYPRELKLAEGCDKAKKMMEENKEQKSIRVLTKRTIIEKVTVESKRTANEEGIRAVAEFFIKLFTGTQVIGYGDKNLQLPRGGPILYAYIVTIESYMGIVERDPLLADVISQILIEICEGIPDFESLLLGKLLRSSQLLSLNEEKCLAFTEQLATADDIRSLLDPETTAIKLFIHLHIVGLSTKKISHFNAESLWRVLSLLTKAKVRPFATAAILLELVETGSDHLLRLYQKRWSEIFKEMASVLAPGIQAAVNESEVRKNAGEDIILSSLRHAISRHSPNALVN</sequence>
<evidence type="ECO:0000256" key="1">
    <source>
        <dbReference type="SAM" id="MobiDB-lite"/>
    </source>
</evidence>
<dbReference type="EMBL" id="CATQJL010000305">
    <property type="protein sequence ID" value="CAJ0604271.1"/>
    <property type="molecule type" value="Genomic_DNA"/>
</dbReference>
<organism evidence="2 3">
    <name type="scientific">Cylicocyclus nassatus</name>
    <name type="common">Nematode worm</name>
    <dbReference type="NCBI Taxonomy" id="53992"/>
    <lineage>
        <taxon>Eukaryota</taxon>
        <taxon>Metazoa</taxon>
        <taxon>Ecdysozoa</taxon>
        <taxon>Nematoda</taxon>
        <taxon>Chromadorea</taxon>
        <taxon>Rhabditida</taxon>
        <taxon>Rhabditina</taxon>
        <taxon>Rhabditomorpha</taxon>
        <taxon>Strongyloidea</taxon>
        <taxon>Strongylidae</taxon>
        <taxon>Cylicocyclus</taxon>
    </lineage>
</organism>
<gene>
    <name evidence="2" type="ORF">CYNAS_LOCUS16254</name>
</gene>
<accession>A0AA36H5R7</accession>
<dbReference type="AlphaFoldDB" id="A0AA36H5R7"/>
<keyword evidence="3" id="KW-1185">Reference proteome</keyword>
<evidence type="ECO:0000313" key="2">
    <source>
        <dbReference type="EMBL" id="CAJ0604271.1"/>
    </source>
</evidence>
<dbReference type="Proteomes" id="UP001176961">
    <property type="component" value="Unassembled WGS sequence"/>
</dbReference>